<reference evidence="1 2" key="1">
    <citation type="submission" date="2016-10" db="EMBL/GenBank/DDBJ databases">
        <authorList>
            <person name="de Groot N.N."/>
        </authorList>
    </citation>
    <scope>NUCLEOTIDE SEQUENCE [LARGE SCALE GENOMIC DNA]</scope>
    <source>
        <strain evidence="1 2">DSM 8512</strain>
    </source>
</reference>
<protein>
    <submittedName>
        <fullName evidence="1">Uncharacterized protein</fullName>
    </submittedName>
</protein>
<dbReference type="STRING" id="34002.SAMN04489859_1008102"/>
<gene>
    <name evidence="1" type="ORF">SAMN04489859_1008102</name>
</gene>
<organism evidence="1 2">
    <name type="scientific">Paracoccus alcaliphilus</name>
    <dbReference type="NCBI Taxonomy" id="34002"/>
    <lineage>
        <taxon>Bacteria</taxon>
        <taxon>Pseudomonadati</taxon>
        <taxon>Pseudomonadota</taxon>
        <taxon>Alphaproteobacteria</taxon>
        <taxon>Rhodobacterales</taxon>
        <taxon>Paracoccaceae</taxon>
        <taxon>Paracoccus</taxon>
    </lineage>
</organism>
<dbReference type="EMBL" id="FODE01000008">
    <property type="protein sequence ID" value="SEN50788.1"/>
    <property type="molecule type" value="Genomic_DNA"/>
</dbReference>
<name>A0A1H8H5P7_9RHOB</name>
<dbReference type="AlphaFoldDB" id="A0A1H8H5P7"/>
<keyword evidence="2" id="KW-1185">Reference proteome</keyword>
<sequence>MTPQQCAEHRGRIGVEVRIILNGYWQPDESPEMQKAVLAHWLDALEDWPLDQVRGALIAWQMDNPNRRPNPGHIVQMLKKRRGEQYAQKLAALPKPAEAQPVVTEEARQRNLEVVSQLFPTIAKRMPEVKE</sequence>
<accession>A0A1H8H5P7</accession>
<evidence type="ECO:0000313" key="2">
    <source>
        <dbReference type="Proteomes" id="UP000199054"/>
    </source>
</evidence>
<proteinExistence type="predicted"/>
<dbReference type="Proteomes" id="UP000199054">
    <property type="component" value="Unassembled WGS sequence"/>
</dbReference>
<evidence type="ECO:0000313" key="1">
    <source>
        <dbReference type="EMBL" id="SEN50788.1"/>
    </source>
</evidence>